<proteinExistence type="predicted"/>
<evidence type="ECO:0000259" key="2">
    <source>
        <dbReference type="Pfam" id="PF17667"/>
    </source>
</evidence>
<evidence type="ECO:0000256" key="1">
    <source>
        <dbReference type="SAM" id="MobiDB-lite"/>
    </source>
</evidence>
<dbReference type="STRING" id="34475.A0A4Y9XPV1"/>
<evidence type="ECO:0000313" key="3">
    <source>
        <dbReference type="EMBL" id="TFY51798.1"/>
    </source>
</evidence>
<dbReference type="SUPFAM" id="SSF56112">
    <property type="entry name" value="Protein kinase-like (PK-like)"/>
    <property type="match status" value="1"/>
</dbReference>
<dbReference type="Pfam" id="PF17667">
    <property type="entry name" value="Pkinase_fungal"/>
    <property type="match status" value="2"/>
</dbReference>
<dbReference type="PANTHER" id="PTHR38248:SF2">
    <property type="entry name" value="FUNK1 11"/>
    <property type="match status" value="1"/>
</dbReference>
<reference evidence="3 4" key="1">
    <citation type="submission" date="2019-01" db="EMBL/GenBank/DDBJ databases">
        <title>Genome sequencing of the rare red list fungi Fomitopsis rosea.</title>
        <authorList>
            <person name="Buettner E."/>
            <person name="Kellner H."/>
        </authorList>
    </citation>
    <scope>NUCLEOTIDE SEQUENCE [LARGE SCALE GENOMIC DNA]</scope>
    <source>
        <strain evidence="3 4">DSM 105464</strain>
    </source>
</reference>
<dbReference type="InterPro" id="IPR040976">
    <property type="entry name" value="Pkinase_fungal"/>
</dbReference>
<evidence type="ECO:0000313" key="4">
    <source>
        <dbReference type="Proteomes" id="UP000298390"/>
    </source>
</evidence>
<feature type="domain" description="Fungal-type protein kinase" evidence="2">
    <location>
        <begin position="194"/>
        <end position="237"/>
    </location>
</feature>
<dbReference type="AlphaFoldDB" id="A0A4Y9XPV1"/>
<protein>
    <recommendedName>
        <fullName evidence="2">Fungal-type protein kinase domain-containing protein</fullName>
    </recommendedName>
</protein>
<accession>A0A4Y9XPV1</accession>
<dbReference type="PANTHER" id="PTHR38248">
    <property type="entry name" value="FUNK1 6"/>
    <property type="match status" value="1"/>
</dbReference>
<comment type="caution">
    <text evidence="3">The sequence shown here is derived from an EMBL/GenBank/DDBJ whole genome shotgun (WGS) entry which is preliminary data.</text>
</comment>
<sequence length="360" mass="41167">MAKVVRRRLEETKPDYRKHTMDFKWSITKSAEEMPLPQFAPRLGVDPEADNLRVRRWLVLREYEPLETIGTADNFRVVFFDVVRAHHWVYKTSKILHRNVSLNNLMWHRLDGRIVGVLCDWDLAEDQNTAESRLIRRAGDNSEVVWRISEPTGRSATKSTAASSTSLLAVPEDQAAGPPPSGHWQPSGTATKPQGTDKSRYRIGTGAFMAMDLLRVGEPPVHKYRHDLESFFYAYIYFAATYNPDEQAFGYIKDWQCASLVAIGDNKRRFLEEESIRRDVMKAAHDTLKPLLDEDSPLADLLDVFLDLETKAHYIRSLRSTAKKASRNQAEIERREGGRDETITYGNFMRILGAPEVVNA</sequence>
<name>A0A4Y9XPV1_9APHY</name>
<dbReference type="EMBL" id="SEKV01001103">
    <property type="protein sequence ID" value="TFY51798.1"/>
    <property type="molecule type" value="Genomic_DNA"/>
</dbReference>
<gene>
    <name evidence="3" type="ORF">EVJ58_g10377</name>
</gene>
<dbReference type="InterPro" id="IPR011009">
    <property type="entry name" value="Kinase-like_dom_sf"/>
</dbReference>
<feature type="region of interest" description="Disordered" evidence="1">
    <location>
        <begin position="171"/>
        <end position="199"/>
    </location>
</feature>
<organism evidence="3 4">
    <name type="scientific">Rhodofomes roseus</name>
    <dbReference type="NCBI Taxonomy" id="34475"/>
    <lineage>
        <taxon>Eukaryota</taxon>
        <taxon>Fungi</taxon>
        <taxon>Dikarya</taxon>
        <taxon>Basidiomycota</taxon>
        <taxon>Agaricomycotina</taxon>
        <taxon>Agaricomycetes</taxon>
        <taxon>Polyporales</taxon>
        <taxon>Rhodofomes</taxon>
    </lineage>
</organism>
<feature type="compositionally biased region" description="Polar residues" evidence="1">
    <location>
        <begin position="184"/>
        <end position="194"/>
    </location>
</feature>
<feature type="domain" description="Fungal-type protein kinase" evidence="2">
    <location>
        <begin position="34"/>
        <end position="131"/>
    </location>
</feature>
<dbReference type="Proteomes" id="UP000298390">
    <property type="component" value="Unassembled WGS sequence"/>
</dbReference>